<evidence type="ECO:0000256" key="1">
    <source>
        <dbReference type="ARBA" id="ARBA00008668"/>
    </source>
</evidence>
<reference evidence="2 3" key="1">
    <citation type="journal article" date="2023" name="Plants (Basel)">
        <title>Bridging the Gap: Combining Genomics and Transcriptomics Approaches to Understand Stylosanthes scabra, an Orphan Legume from the Brazilian Caatinga.</title>
        <authorList>
            <person name="Ferreira-Neto J.R.C."/>
            <person name="da Silva M.D."/>
            <person name="Binneck E."/>
            <person name="de Melo N.F."/>
            <person name="da Silva R.H."/>
            <person name="de Melo A.L.T.M."/>
            <person name="Pandolfi V."/>
            <person name="Bustamante F.O."/>
            <person name="Brasileiro-Vidal A.C."/>
            <person name="Benko-Iseppon A.M."/>
        </authorList>
    </citation>
    <scope>NUCLEOTIDE SEQUENCE [LARGE SCALE GENOMIC DNA]</scope>
    <source>
        <tissue evidence="2">Leaves</tissue>
    </source>
</reference>
<dbReference type="InterPro" id="IPR036514">
    <property type="entry name" value="SGNH_hydro_sf"/>
</dbReference>
<comment type="caution">
    <text evidence="2">The sequence shown here is derived from an EMBL/GenBank/DDBJ whole genome shotgun (WGS) entry which is preliminary data.</text>
</comment>
<dbReference type="EMBL" id="JASCZI010211632">
    <property type="protein sequence ID" value="MED6195336.1"/>
    <property type="molecule type" value="Genomic_DNA"/>
</dbReference>
<keyword evidence="3" id="KW-1185">Reference proteome</keyword>
<gene>
    <name evidence="2" type="ORF">PIB30_036977</name>
</gene>
<dbReference type="PANTHER" id="PTHR22835">
    <property type="entry name" value="ZINC FINGER FYVE DOMAIN CONTAINING PROTEIN"/>
    <property type="match status" value="1"/>
</dbReference>
<dbReference type="Gene3D" id="3.40.50.1110">
    <property type="entry name" value="SGNH hydrolase"/>
    <property type="match status" value="1"/>
</dbReference>
<name>A0ABU6XC11_9FABA</name>
<dbReference type="Proteomes" id="UP001341840">
    <property type="component" value="Unassembled WGS sequence"/>
</dbReference>
<organism evidence="2 3">
    <name type="scientific">Stylosanthes scabra</name>
    <dbReference type="NCBI Taxonomy" id="79078"/>
    <lineage>
        <taxon>Eukaryota</taxon>
        <taxon>Viridiplantae</taxon>
        <taxon>Streptophyta</taxon>
        <taxon>Embryophyta</taxon>
        <taxon>Tracheophyta</taxon>
        <taxon>Spermatophyta</taxon>
        <taxon>Magnoliopsida</taxon>
        <taxon>eudicotyledons</taxon>
        <taxon>Gunneridae</taxon>
        <taxon>Pentapetalae</taxon>
        <taxon>rosids</taxon>
        <taxon>fabids</taxon>
        <taxon>Fabales</taxon>
        <taxon>Fabaceae</taxon>
        <taxon>Papilionoideae</taxon>
        <taxon>50 kb inversion clade</taxon>
        <taxon>dalbergioids sensu lato</taxon>
        <taxon>Dalbergieae</taxon>
        <taxon>Pterocarpus clade</taxon>
        <taxon>Stylosanthes</taxon>
    </lineage>
</organism>
<dbReference type="PANTHER" id="PTHR22835:SF670">
    <property type="entry name" value="GDSL-LIKE LIPASE_ACYLHYDROLASE"/>
    <property type="match status" value="1"/>
</dbReference>
<comment type="similarity">
    <text evidence="1">Belongs to the 'GDSL' lipolytic enzyme family.</text>
</comment>
<protein>
    <submittedName>
        <fullName evidence="2">Uncharacterized protein</fullName>
    </submittedName>
</protein>
<accession>A0ABU6XC11</accession>
<evidence type="ECO:0000313" key="2">
    <source>
        <dbReference type="EMBL" id="MED6195336.1"/>
    </source>
</evidence>
<proteinExistence type="inferred from homology"/>
<sequence length="141" mass="16259">MFEDSKMEYDEDGCLKQLNEFAQHYNEKLYEEINRLQFLHPHANIIYGDYYNAFLPLYQSPKHFGFTRPLMDICCSYKDANSNETKKCGSPGVIACEDPSQYISWDVHPSPIGPNISSPNMEKPNLCSAIGIASKRNYYWA</sequence>
<evidence type="ECO:0000313" key="3">
    <source>
        <dbReference type="Proteomes" id="UP001341840"/>
    </source>
</evidence>